<keyword evidence="1" id="KW-0472">Membrane</keyword>
<gene>
    <name evidence="2" type="ORF">HHL20_18840</name>
</gene>
<feature type="transmembrane region" description="Helical" evidence="1">
    <location>
        <begin position="12"/>
        <end position="33"/>
    </location>
</feature>
<evidence type="ECO:0000313" key="2">
    <source>
        <dbReference type="EMBL" id="NML59383.1"/>
    </source>
</evidence>
<keyword evidence="1" id="KW-1133">Transmembrane helix</keyword>
<protein>
    <submittedName>
        <fullName evidence="2">Uncharacterized protein</fullName>
    </submittedName>
</protein>
<name>A0A7Y0AAA5_9FLAO</name>
<organism evidence="2 3">
    <name type="scientific">Chryseobacterium cheonjiense</name>
    <dbReference type="NCBI Taxonomy" id="2728845"/>
    <lineage>
        <taxon>Bacteria</taxon>
        <taxon>Pseudomonadati</taxon>
        <taxon>Bacteroidota</taxon>
        <taxon>Flavobacteriia</taxon>
        <taxon>Flavobacteriales</taxon>
        <taxon>Weeksellaceae</taxon>
        <taxon>Chryseobacterium group</taxon>
        <taxon>Chryseobacterium</taxon>
    </lineage>
</organism>
<dbReference type="RefSeq" id="WP_169232690.1">
    <property type="nucleotide sequence ID" value="NZ_JABBGF010000004.1"/>
</dbReference>
<evidence type="ECO:0000256" key="1">
    <source>
        <dbReference type="SAM" id="Phobius"/>
    </source>
</evidence>
<dbReference type="Proteomes" id="UP000552615">
    <property type="component" value="Unassembled WGS sequence"/>
</dbReference>
<dbReference type="EMBL" id="JABBGF010000004">
    <property type="protein sequence ID" value="NML59383.1"/>
    <property type="molecule type" value="Genomic_DNA"/>
</dbReference>
<comment type="caution">
    <text evidence="2">The sequence shown here is derived from an EMBL/GenBank/DDBJ whole genome shotgun (WGS) entry which is preliminary data.</text>
</comment>
<evidence type="ECO:0000313" key="3">
    <source>
        <dbReference type="Proteomes" id="UP000552615"/>
    </source>
</evidence>
<dbReference type="AlphaFoldDB" id="A0A7Y0AAA5"/>
<keyword evidence="1" id="KW-0812">Transmembrane</keyword>
<sequence>MKTQMIKNEQLILNFFRKLGAFFIIITSVFHYGQSFTSDNPAVYIREGTVLTQNYESKEEVSETSKENTSEIIITGKEHLHTANGAIVYGIKNISANTIKKNEIFFSRQQKIIEDKKEVSWKKTLKNKPSVPAQNIRTQPDQNRFYAASLSGQTVCVTPGSHYQNFIFYHTIRYVSAIQHDEYINTNYHYRYSVFSKNIIDGGGIRPPPFHC</sequence>
<accession>A0A7Y0AAA5</accession>
<keyword evidence="3" id="KW-1185">Reference proteome</keyword>
<reference evidence="2 3" key="1">
    <citation type="submission" date="2020-04" db="EMBL/GenBank/DDBJ databases">
        <title>Chryseobacterium sp. RJ-7-14 sp. nov., isolated from Jeju soil.</title>
        <authorList>
            <person name="Dahal R.H."/>
            <person name="Chaudhary D.K."/>
        </authorList>
    </citation>
    <scope>NUCLEOTIDE SEQUENCE [LARGE SCALE GENOMIC DNA]</scope>
    <source>
        <strain evidence="2 3">RJ-7-14</strain>
    </source>
</reference>
<proteinExistence type="predicted"/>